<evidence type="ECO:0000259" key="1">
    <source>
        <dbReference type="PROSITE" id="PS50943"/>
    </source>
</evidence>
<sequence length="167" mass="19054">MQKYHMNQKPYASFAKRLIETLKKEGHTATRSPNGVCIKTLAEFTGASEQICRRYIRGDALPDYEKIKKLAHRLQVNPGWLLFGEGKKSSSNNELDENVLHYILKHSHRLYPVSEGGNNDYADFALGLLREARSIDTDENTLFKIIDLAIGSISLYEEKNRKLEQAV</sequence>
<protein>
    <submittedName>
        <fullName evidence="2">Transcription factor</fullName>
    </submittedName>
</protein>
<comment type="caution">
    <text evidence="2">The sequence shown here is derived from an EMBL/GenBank/DDBJ whole genome shotgun (WGS) entry which is preliminary data.</text>
</comment>
<dbReference type="GO" id="GO:0003677">
    <property type="term" value="F:DNA binding"/>
    <property type="evidence" value="ECO:0007669"/>
    <property type="project" value="InterPro"/>
</dbReference>
<feature type="domain" description="HTH cro/C1-type" evidence="1">
    <location>
        <begin position="54"/>
        <end position="81"/>
    </location>
</feature>
<dbReference type="InterPro" id="IPR010982">
    <property type="entry name" value="Lambda_DNA-bd_dom_sf"/>
</dbReference>
<evidence type="ECO:0000313" key="2">
    <source>
        <dbReference type="EMBL" id="KTD00693.1"/>
    </source>
</evidence>
<dbReference type="Pfam" id="PF01381">
    <property type="entry name" value="HTH_3"/>
    <property type="match status" value="1"/>
</dbReference>
<dbReference type="EMBL" id="LNYC01000032">
    <property type="protein sequence ID" value="KTD00693.1"/>
    <property type="molecule type" value="Genomic_DNA"/>
</dbReference>
<dbReference type="STRING" id="45065.Lgee_0957"/>
<dbReference type="SUPFAM" id="SSF47413">
    <property type="entry name" value="lambda repressor-like DNA-binding domains"/>
    <property type="match status" value="1"/>
</dbReference>
<dbReference type="SMART" id="SM00530">
    <property type="entry name" value="HTH_XRE"/>
    <property type="match status" value="1"/>
</dbReference>
<dbReference type="AlphaFoldDB" id="A0A0W0TYA5"/>
<keyword evidence="3" id="KW-1185">Reference proteome</keyword>
<dbReference type="CDD" id="cd00093">
    <property type="entry name" value="HTH_XRE"/>
    <property type="match status" value="1"/>
</dbReference>
<dbReference type="Gene3D" id="1.10.260.40">
    <property type="entry name" value="lambda repressor-like DNA-binding domains"/>
    <property type="match status" value="1"/>
</dbReference>
<dbReference type="Proteomes" id="UP000054785">
    <property type="component" value="Unassembled WGS sequence"/>
</dbReference>
<name>A0A0W0TYA5_9GAMM</name>
<accession>A0A0W0TYA5</accession>
<reference evidence="2 3" key="1">
    <citation type="submission" date="2015-11" db="EMBL/GenBank/DDBJ databases">
        <title>Genomic analysis of 38 Legionella species identifies large and diverse effector repertoires.</title>
        <authorList>
            <person name="Burstein D."/>
            <person name="Amaro F."/>
            <person name="Zusman T."/>
            <person name="Lifshitz Z."/>
            <person name="Cohen O."/>
            <person name="Gilbert J.A."/>
            <person name="Pupko T."/>
            <person name="Shuman H.A."/>
            <person name="Segal G."/>
        </authorList>
    </citation>
    <scope>NUCLEOTIDE SEQUENCE [LARGE SCALE GENOMIC DNA]</scope>
    <source>
        <strain evidence="2 3">ATCC 49504</strain>
    </source>
</reference>
<organism evidence="2 3">
    <name type="scientific">Legionella geestiana</name>
    <dbReference type="NCBI Taxonomy" id="45065"/>
    <lineage>
        <taxon>Bacteria</taxon>
        <taxon>Pseudomonadati</taxon>
        <taxon>Pseudomonadota</taxon>
        <taxon>Gammaproteobacteria</taxon>
        <taxon>Legionellales</taxon>
        <taxon>Legionellaceae</taxon>
        <taxon>Legionella</taxon>
    </lineage>
</organism>
<dbReference type="PATRIC" id="fig|45065.4.peg.1028"/>
<gene>
    <name evidence="2" type="ORF">Lgee_0957</name>
</gene>
<evidence type="ECO:0000313" key="3">
    <source>
        <dbReference type="Proteomes" id="UP000054785"/>
    </source>
</evidence>
<dbReference type="PROSITE" id="PS50943">
    <property type="entry name" value="HTH_CROC1"/>
    <property type="match status" value="1"/>
</dbReference>
<dbReference type="InterPro" id="IPR001387">
    <property type="entry name" value="Cro/C1-type_HTH"/>
</dbReference>
<proteinExistence type="predicted"/>